<evidence type="ECO:0000313" key="1">
    <source>
        <dbReference type="EMBL" id="SAK68240.1"/>
    </source>
</evidence>
<reference evidence="1" key="1">
    <citation type="submission" date="2016-01" db="EMBL/GenBank/DDBJ databases">
        <authorList>
            <person name="Peeters C."/>
        </authorList>
    </citation>
    <scope>NUCLEOTIDE SEQUENCE [LARGE SCALE GENOMIC DNA]</scope>
    <source>
        <strain evidence="1">LMG 29323</strain>
    </source>
</reference>
<dbReference type="AntiFam" id="ANF00075">
    <property type="entry name" value="Shadow ORF (opposite prpE)"/>
</dbReference>
<evidence type="ECO:0000313" key="2">
    <source>
        <dbReference type="Proteomes" id="UP000054911"/>
    </source>
</evidence>
<sequence>MLRADPLRLALRRFVLDDLVQPRVAPFRPRDLAARALINDDVLHLLAAARGECFVGDAFERQRFAAAHLFVGGDERDRADIDETFIERLRRETAEHDRMRCADAHARLHRDDAFDRHRQIDHDAVALFHAALPERVGEAADAIEQILIGDVGDGAVVGFEDDRVVVAAARFDMTVETVVRRVQLAVLEPRVERRLRFIQHLGERLVPGKRLAREAGPEAFVITLCFRYKRLVGVHAGDCRTRARLGGRREHTFFMKNRFDRRHRQPL</sequence>
<keyword evidence="2" id="KW-1185">Reference proteome</keyword>
<proteinExistence type="predicted"/>
<accession>A0A158BEC2</accession>
<comment type="caution">
    <text evidence="1">The sequence shown here is derived from an EMBL/GenBank/DDBJ whole genome shotgun (WGS) entry which is preliminary data.</text>
</comment>
<protein>
    <submittedName>
        <fullName evidence="1">Uncharacterized protein</fullName>
    </submittedName>
</protein>
<dbReference type="AlphaFoldDB" id="A0A158BEC2"/>
<dbReference type="EMBL" id="FCOE02000010">
    <property type="protein sequence ID" value="SAK68240.1"/>
    <property type="molecule type" value="Genomic_DNA"/>
</dbReference>
<dbReference type="Proteomes" id="UP000054911">
    <property type="component" value="Unassembled WGS sequence"/>
</dbReference>
<organism evidence="1 2">
    <name type="scientific">Caballeronia pedi</name>
    <dbReference type="NCBI Taxonomy" id="1777141"/>
    <lineage>
        <taxon>Bacteria</taxon>
        <taxon>Pseudomonadati</taxon>
        <taxon>Pseudomonadota</taxon>
        <taxon>Betaproteobacteria</taxon>
        <taxon>Burkholderiales</taxon>
        <taxon>Burkholderiaceae</taxon>
        <taxon>Caballeronia</taxon>
    </lineage>
</organism>
<gene>
    <name evidence="1" type="ORF">AWB80_03378</name>
</gene>
<name>A0A158BEC2_9BURK</name>